<dbReference type="InterPro" id="IPR050638">
    <property type="entry name" value="AA-Vitamin_Transporters"/>
</dbReference>
<dbReference type="InterPro" id="IPR000620">
    <property type="entry name" value="EamA_dom"/>
</dbReference>
<feature type="transmembrane region" description="Helical" evidence="6">
    <location>
        <begin position="172"/>
        <end position="194"/>
    </location>
</feature>
<organism evidence="8 9">
    <name type="scientific">Agromyces ramosus</name>
    <dbReference type="NCBI Taxonomy" id="33879"/>
    <lineage>
        <taxon>Bacteria</taxon>
        <taxon>Bacillati</taxon>
        <taxon>Actinomycetota</taxon>
        <taxon>Actinomycetes</taxon>
        <taxon>Micrococcales</taxon>
        <taxon>Microbacteriaceae</taxon>
        <taxon>Agromyces</taxon>
    </lineage>
</organism>
<comment type="similarity">
    <text evidence="2">Belongs to the EamA transporter family.</text>
</comment>
<evidence type="ECO:0000256" key="5">
    <source>
        <dbReference type="ARBA" id="ARBA00023136"/>
    </source>
</evidence>
<proteinExistence type="inferred from homology"/>
<dbReference type="AlphaFoldDB" id="A0A4Q7MG78"/>
<dbReference type="Proteomes" id="UP000293289">
    <property type="component" value="Unassembled WGS sequence"/>
</dbReference>
<keyword evidence="4 6" id="KW-1133">Transmembrane helix</keyword>
<keyword evidence="5 6" id="KW-0472">Membrane</keyword>
<feature type="domain" description="EamA" evidence="7">
    <location>
        <begin position="147"/>
        <end position="281"/>
    </location>
</feature>
<evidence type="ECO:0000256" key="6">
    <source>
        <dbReference type="SAM" id="Phobius"/>
    </source>
</evidence>
<keyword evidence="9" id="KW-1185">Reference proteome</keyword>
<feature type="transmembrane region" description="Helical" evidence="6">
    <location>
        <begin position="86"/>
        <end position="108"/>
    </location>
</feature>
<comment type="caution">
    <text evidence="8">The sequence shown here is derived from an EMBL/GenBank/DDBJ whole genome shotgun (WGS) entry which is preliminary data.</text>
</comment>
<dbReference type="RefSeq" id="WP_165391168.1">
    <property type="nucleotide sequence ID" value="NZ_SGWY01000002.1"/>
</dbReference>
<evidence type="ECO:0000313" key="8">
    <source>
        <dbReference type="EMBL" id="RZS66597.1"/>
    </source>
</evidence>
<dbReference type="GO" id="GO:0016020">
    <property type="term" value="C:membrane"/>
    <property type="evidence" value="ECO:0007669"/>
    <property type="project" value="UniProtKB-SubCell"/>
</dbReference>
<reference evidence="8 9" key="1">
    <citation type="submission" date="2019-02" db="EMBL/GenBank/DDBJ databases">
        <title>Genomic Encyclopedia of Type Strains, Phase IV (KMG-IV): sequencing the most valuable type-strain genomes for metagenomic binning, comparative biology and taxonomic classification.</title>
        <authorList>
            <person name="Goeker M."/>
        </authorList>
    </citation>
    <scope>NUCLEOTIDE SEQUENCE [LARGE SCALE GENOMIC DNA]</scope>
    <source>
        <strain evidence="8 9">DSM 43045</strain>
    </source>
</reference>
<dbReference type="Pfam" id="PF00892">
    <property type="entry name" value="EamA"/>
    <property type="match status" value="2"/>
</dbReference>
<feature type="transmembrane region" description="Helical" evidence="6">
    <location>
        <begin position="241"/>
        <end position="261"/>
    </location>
</feature>
<evidence type="ECO:0000259" key="7">
    <source>
        <dbReference type="Pfam" id="PF00892"/>
    </source>
</evidence>
<dbReference type="PANTHER" id="PTHR32322">
    <property type="entry name" value="INNER MEMBRANE TRANSPORTER"/>
    <property type="match status" value="1"/>
</dbReference>
<accession>A0A4Q7MG78</accession>
<feature type="transmembrane region" description="Helical" evidence="6">
    <location>
        <begin position="58"/>
        <end position="80"/>
    </location>
</feature>
<evidence type="ECO:0000256" key="3">
    <source>
        <dbReference type="ARBA" id="ARBA00022692"/>
    </source>
</evidence>
<dbReference type="PANTHER" id="PTHR32322:SF9">
    <property type="entry name" value="AMINO-ACID METABOLITE EFFLUX PUMP-RELATED"/>
    <property type="match status" value="1"/>
</dbReference>
<feature type="domain" description="EamA" evidence="7">
    <location>
        <begin position="6"/>
        <end position="130"/>
    </location>
</feature>
<evidence type="ECO:0000256" key="1">
    <source>
        <dbReference type="ARBA" id="ARBA00004141"/>
    </source>
</evidence>
<gene>
    <name evidence="8" type="ORF">EV187_2334</name>
</gene>
<feature type="transmembrane region" description="Helical" evidence="6">
    <location>
        <begin position="139"/>
        <end position="160"/>
    </location>
</feature>
<dbReference type="InterPro" id="IPR037185">
    <property type="entry name" value="EmrE-like"/>
</dbReference>
<sequence>MTPRHLLLGALVALIWGVNFVAIDLGLRDTLPLVLVALRFALVAVPLVFLVPKPDAPWRVIAGIGLFMSAGQFGLLFTALHLGLPAGLAAVVLQCQMIFTLALGAVVLRERPTRMQLAGAALAVGGLGVVALGRLDGAAGFGAVVPMLVCVAAGLSWGVGNVISRSAGGANGFGIVVWSALVVPLPVLGMSLLLDGPVAVGEAFTTIGWPTIASVAYTAGLASLVGYTIWNMLLGKYPAGLVAPFALLTPPVGLAAAALLLGQVPNALELAGSALLVGGVAAGQVRRRVRDPAAAGRGTAAAQRARLRSGDDAWTLE</sequence>
<feature type="transmembrane region" description="Helical" evidence="6">
    <location>
        <begin position="32"/>
        <end position="51"/>
    </location>
</feature>
<evidence type="ECO:0000256" key="2">
    <source>
        <dbReference type="ARBA" id="ARBA00007362"/>
    </source>
</evidence>
<dbReference type="EMBL" id="SGWY01000002">
    <property type="protein sequence ID" value="RZS66597.1"/>
    <property type="molecule type" value="Genomic_DNA"/>
</dbReference>
<comment type="subcellular location">
    <subcellularLocation>
        <location evidence="1">Membrane</location>
        <topology evidence="1">Multi-pass membrane protein</topology>
    </subcellularLocation>
</comment>
<evidence type="ECO:0000256" key="4">
    <source>
        <dbReference type="ARBA" id="ARBA00022989"/>
    </source>
</evidence>
<name>A0A4Q7MG78_9MICO</name>
<protein>
    <submittedName>
        <fullName evidence="8">O-acetylserine/cysteine efflux transporter</fullName>
    </submittedName>
</protein>
<feature type="transmembrane region" description="Helical" evidence="6">
    <location>
        <begin position="115"/>
        <end position="133"/>
    </location>
</feature>
<dbReference type="SUPFAM" id="SSF103481">
    <property type="entry name" value="Multidrug resistance efflux transporter EmrE"/>
    <property type="match status" value="2"/>
</dbReference>
<feature type="transmembrane region" description="Helical" evidence="6">
    <location>
        <begin position="206"/>
        <end position="229"/>
    </location>
</feature>
<evidence type="ECO:0000313" key="9">
    <source>
        <dbReference type="Proteomes" id="UP000293289"/>
    </source>
</evidence>
<keyword evidence="3 6" id="KW-0812">Transmembrane</keyword>